<evidence type="ECO:0000313" key="1">
    <source>
        <dbReference type="EMBL" id="KAH9322054.1"/>
    </source>
</evidence>
<proteinExistence type="predicted"/>
<dbReference type="EMBL" id="JAHRHJ020000003">
    <property type="protein sequence ID" value="KAH9322054.1"/>
    <property type="molecule type" value="Genomic_DNA"/>
</dbReference>
<keyword evidence="2" id="KW-1185">Reference proteome</keyword>
<dbReference type="AlphaFoldDB" id="A0AA38LEY5"/>
<feature type="non-terminal residue" evidence="1">
    <location>
        <position position="50"/>
    </location>
</feature>
<sequence>TDNVYNRDEVLTIMLNRLDNFNSEAHSYYNKWNRDKNIFTIYNAEKYMVV</sequence>
<reference evidence="1 2" key="1">
    <citation type="journal article" date="2021" name="Nat. Plants">
        <title>The Taxus genome provides insights into paclitaxel biosynthesis.</title>
        <authorList>
            <person name="Xiong X."/>
            <person name="Gou J."/>
            <person name="Liao Q."/>
            <person name="Li Y."/>
            <person name="Zhou Q."/>
            <person name="Bi G."/>
            <person name="Li C."/>
            <person name="Du R."/>
            <person name="Wang X."/>
            <person name="Sun T."/>
            <person name="Guo L."/>
            <person name="Liang H."/>
            <person name="Lu P."/>
            <person name="Wu Y."/>
            <person name="Zhang Z."/>
            <person name="Ro D.K."/>
            <person name="Shang Y."/>
            <person name="Huang S."/>
            <person name="Yan J."/>
        </authorList>
    </citation>
    <scope>NUCLEOTIDE SEQUENCE [LARGE SCALE GENOMIC DNA]</scope>
    <source>
        <strain evidence="1">Ta-2019</strain>
    </source>
</reference>
<comment type="caution">
    <text evidence="1">The sequence shown here is derived from an EMBL/GenBank/DDBJ whole genome shotgun (WGS) entry which is preliminary data.</text>
</comment>
<accession>A0AA38LEY5</accession>
<feature type="non-terminal residue" evidence="1">
    <location>
        <position position="1"/>
    </location>
</feature>
<gene>
    <name evidence="1" type="ORF">KI387_016693</name>
</gene>
<protein>
    <submittedName>
        <fullName evidence="1">Uncharacterized protein</fullName>
    </submittedName>
</protein>
<dbReference type="Proteomes" id="UP000824469">
    <property type="component" value="Unassembled WGS sequence"/>
</dbReference>
<name>A0AA38LEY5_TAXCH</name>
<evidence type="ECO:0000313" key="2">
    <source>
        <dbReference type="Proteomes" id="UP000824469"/>
    </source>
</evidence>
<organism evidence="1 2">
    <name type="scientific">Taxus chinensis</name>
    <name type="common">Chinese yew</name>
    <name type="synonym">Taxus wallichiana var. chinensis</name>
    <dbReference type="NCBI Taxonomy" id="29808"/>
    <lineage>
        <taxon>Eukaryota</taxon>
        <taxon>Viridiplantae</taxon>
        <taxon>Streptophyta</taxon>
        <taxon>Embryophyta</taxon>
        <taxon>Tracheophyta</taxon>
        <taxon>Spermatophyta</taxon>
        <taxon>Pinopsida</taxon>
        <taxon>Pinidae</taxon>
        <taxon>Conifers II</taxon>
        <taxon>Cupressales</taxon>
        <taxon>Taxaceae</taxon>
        <taxon>Taxus</taxon>
    </lineage>
</organism>